<evidence type="ECO:0000259" key="2">
    <source>
        <dbReference type="Pfam" id="PF00892"/>
    </source>
</evidence>
<dbReference type="Pfam" id="PF00892">
    <property type="entry name" value="EamA"/>
    <property type="match status" value="1"/>
</dbReference>
<dbReference type="RefSeq" id="WP_155323310.1">
    <property type="nucleotide sequence ID" value="NZ_AP021876.1"/>
</dbReference>
<dbReference type="AlphaFoldDB" id="A0A5K7ZS09"/>
<keyword evidence="1" id="KW-0472">Membrane</keyword>
<proteinExistence type="predicted"/>
<dbReference type="InterPro" id="IPR000620">
    <property type="entry name" value="EamA_dom"/>
</dbReference>
<accession>A0A5K7ZS09</accession>
<dbReference type="EMBL" id="AP021876">
    <property type="protein sequence ID" value="BBO82996.1"/>
    <property type="molecule type" value="Genomic_DNA"/>
</dbReference>
<reference evidence="3 4" key="1">
    <citation type="submission" date="2019-11" db="EMBL/GenBank/DDBJ databases">
        <title>Comparative genomics of hydrocarbon-degrading Desulfosarcina strains.</title>
        <authorList>
            <person name="Watanabe M."/>
            <person name="Kojima H."/>
            <person name="Fukui M."/>
        </authorList>
    </citation>
    <scope>NUCLEOTIDE SEQUENCE [LARGE SCALE GENOMIC DNA]</scope>
    <source>
        <strain evidence="3 4">28bB2T</strain>
    </source>
</reference>
<evidence type="ECO:0000313" key="4">
    <source>
        <dbReference type="Proteomes" id="UP000425960"/>
    </source>
</evidence>
<dbReference type="SUPFAM" id="SSF103481">
    <property type="entry name" value="Multidrug resistance efflux transporter EmrE"/>
    <property type="match status" value="1"/>
</dbReference>
<evidence type="ECO:0000313" key="3">
    <source>
        <dbReference type="EMBL" id="BBO82996.1"/>
    </source>
</evidence>
<sequence length="69" mass="7409">MSPTVDRSSGRLPLRSGIHRYTVSRLAAFTFMAPLFGVILGGLVLNEPLTVSVWTGLACVAGGLYMINR</sequence>
<organism evidence="3 4">
    <name type="scientific">Desulfosarcina ovata subsp. sediminis</name>
    <dbReference type="NCBI Taxonomy" id="885957"/>
    <lineage>
        <taxon>Bacteria</taxon>
        <taxon>Pseudomonadati</taxon>
        <taxon>Thermodesulfobacteriota</taxon>
        <taxon>Desulfobacteria</taxon>
        <taxon>Desulfobacterales</taxon>
        <taxon>Desulfosarcinaceae</taxon>
        <taxon>Desulfosarcina</taxon>
    </lineage>
</organism>
<keyword evidence="1" id="KW-1133">Transmembrane helix</keyword>
<keyword evidence="1" id="KW-0812">Transmembrane</keyword>
<dbReference type="KEGG" id="dov:DSCO28_35620"/>
<dbReference type="GO" id="GO:0016020">
    <property type="term" value="C:membrane"/>
    <property type="evidence" value="ECO:0007669"/>
    <property type="project" value="InterPro"/>
</dbReference>
<gene>
    <name evidence="3" type="ORF">DSCO28_35620</name>
</gene>
<evidence type="ECO:0000256" key="1">
    <source>
        <dbReference type="SAM" id="Phobius"/>
    </source>
</evidence>
<name>A0A5K7ZS09_9BACT</name>
<feature type="domain" description="EamA" evidence="2">
    <location>
        <begin position="17"/>
        <end position="68"/>
    </location>
</feature>
<dbReference type="Proteomes" id="UP000425960">
    <property type="component" value="Chromosome"/>
</dbReference>
<dbReference type="InterPro" id="IPR037185">
    <property type="entry name" value="EmrE-like"/>
</dbReference>
<feature type="transmembrane region" description="Helical" evidence="1">
    <location>
        <begin position="21"/>
        <end position="45"/>
    </location>
</feature>
<protein>
    <recommendedName>
        <fullName evidence="2">EamA domain-containing protein</fullName>
    </recommendedName>
</protein>
<feature type="transmembrane region" description="Helical" evidence="1">
    <location>
        <begin position="51"/>
        <end position="67"/>
    </location>
</feature>